<organism evidence="1 2">
    <name type="scientific">Oryza meyeriana var. granulata</name>
    <dbReference type="NCBI Taxonomy" id="110450"/>
    <lineage>
        <taxon>Eukaryota</taxon>
        <taxon>Viridiplantae</taxon>
        <taxon>Streptophyta</taxon>
        <taxon>Embryophyta</taxon>
        <taxon>Tracheophyta</taxon>
        <taxon>Spermatophyta</taxon>
        <taxon>Magnoliopsida</taxon>
        <taxon>Liliopsida</taxon>
        <taxon>Poales</taxon>
        <taxon>Poaceae</taxon>
        <taxon>BOP clade</taxon>
        <taxon>Oryzoideae</taxon>
        <taxon>Oryzeae</taxon>
        <taxon>Oryzinae</taxon>
        <taxon>Oryza</taxon>
        <taxon>Oryza meyeriana</taxon>
    </lineage>
</organism>
<dbReference type="EMBL" id="SPHZ02000011">
    <property type="protein sequence ID" value="KAF0893360.1"/>
    <property type="molecule type" value="Genomic_DNA"/>
</dbReference>
<keyword evidence="2" id="KW-1185">Reference proteome</keyword>
<dbReference type="AlphaFoldDB" id="A0A6G1BZJ3"/>
<protein>
    <submittedName>
        <fullName evidence="1">Uncharacterized protein</fullName>
    </submittedName>
</protein>
<dbReference type="Proteomes" id="UP000479710">
    <property type="component" value="Unassembled WGS sequence"/>
</dbReference>
<comment type="caution">
    <text evidence="1">The sequence shown here is derived from an EMBL/GenBank/DDBJ whole genome shotgun (WGS) entry which is preliminary data.</text>
</comment>
<proteinExistence type="predicted"/>
<evidence type="ECO:0000313" key="1">
    <source>
        <dbReference type="EMBL" id="KAF0893360.1"/>
    </source>
</evidence>
<reference evidence="1 2" key="1">
    <citation type="submission" date="2019-11" db="EMBL/GenBank/DDBJ databases">
        <title>Whole genome sequence of Oryza granulata.</title>
        <authorList>
            <person name="Li W."/>
        </authorList>
    </citation>
    <scope>NUCLEOTIDE SEQUENCE [LARGE SCALE GENOMIC DNA]</scope>
    <source>
        <strain evidence="2">cv. Menghai</strain>
        <tissue evidence="1">Leaf</tissue>
    </source>
</reference>
<evidence type="ECO:0000313" key="2">
    <source>
        <dbReference type="Proteomes" id="UP000479710"/>
    </source>
</evidence>
<name>A0A6G1BZJ3_9ORYZ</name>
<sequence length="106" mass="11708">METMESKLLEKLEALYEWMEAMDKRLEQHVEQLDRVNSKVNLAMDSVGKMHRSRYDGSSGEECGHVAAARDSEQRARRCVGCAIGCASRCATGGETTNSSSFTSTV</sequence>
<gene>
    <name evidence="1" type="ORF">E2562_024183</name>
</gene>
<accession>A0A6G1BZJ3</accession>